<dbReference type="Gene3D" id="1.25.40.20">
    <property type="entry name" value="Ankyrin repeat-containing domain"/>
    <property type="match status" value="1"/>
</dbReference>
<evidence type="ECO:0000313" key="5">
    <source>
        <dbReference type="Proteomes" id="UP000267049"/>
    </source>
</evidence>
<dbReference type="Proteomes" id="UP000267049">
    <property type="component" value="Unassembled WGS sequence"/>
</dbReference>
<dbReference type="Pfam" id="PF13637">
    <property type="entry name" value="Ank_4"/>
    <property type="match status" value="1"/>
</dbReference>
<dbReference type="InterPro" id="IPR002110">
    <property type="entry name" value="Ankyrin_rpt"/>
</dbReference>
<dbReference type="AlphaFoldDB" id="A0A3M8SR28"/>
<accession>A0A3M8SR28</accession>
<feature type="repeat" description="ANK" evidence="3">
    <location>
        <begin position="36"/>
        <end position="68"/>
    </location>
</feature>
<keyword evidence="5" id="KW-1185">Reference proteome</keyword>
<evidence type="ECO:0000313" key="4">
    <source>
        <dbReference type="EMBL" id="RNF83739.1"/>
    </source>
</evidence>
<protein>
    <submittedName>
        <fullName evidence="4">Ankyrin repeat domain-containing protein</fullName>
    </submittedName>
</protein>
<dbReference type="PROSITE" id="PS50088">
    <property type="entry name" value="ANK_REPEAT"/>
    <property type="match status" value="2"/>
</dbReference>
<dbReference type="PANTHER" id="PTHR24201">
    <property type="entry name" value="ANK_REP_REGION DOMAIN-CONTAINING PROTEIN"/>
    <property type="match status" value="1"/>
</dbReference>
<dbReference type="OrthoDB" id="5634358at2"/>
<dbReference type="RefSeq" id="WP_123087997.1">
    <property type="nucleotide sequence ID" value="NZ_RIBS01000004.1"/>
</dbReference>
<reference evidence="4 5" key="1">
    <citation type="submission" date="2018-11" db="EMBL/GenBank/DDBJ databases">
        <title>Lysobacter cryohumiis sp. nov., isolated from soil in the Tianshan Mountains, Xinjiang, China.</title>
        <authorList>
            <person name="Luo Y."/>
            <person name="Sheng H."/>
        </authorList>
    </citation>
    <scope>NUCLEOTIDE SEQUENCE [LARGE SCALE GENOMIC DNA]</scope>
    <source>
        <strain evidence="4 5">ZS60</strain>
    </source>
</reference>
<sequence length="123" mass="13236">MNSSYDSVETVLEAVRGAVEFGSFEHRPTVHSVGAFSSRPLKIAITWGDLSAVNLLLGAGASMDAKNEGGDTALHHAIRMGEFVIARRLVKLGAYQSIANDEGKLARDLCWDNEWDSLGLSST</sequence>
<comment type="caution">
    <text evidence="4">The sequence shown here is derived from an EMBL/GenBank/DDBJ whole genome shotgun (WGS) entry which is preliminary data.</text>
</comment>
<dbReference type="SUPFAM" id="SSF48403">
    <property type="entry name" value="Ankyrin repeat"/>
    <property type="match status" value="1"/>
</dbReference>
<feature type="repeat" description="ANK" evidence="3">
    <location>
        <begin position="69"/>
        <end position="101"/>
    </location>
</feature>
<dbReference type="SMART" id="SM00248">
    <property type="entry name" value="ANK"/>
    <property type="match status" value="2"/>
</dbReference>
<dbReference type="PROSITE" id="PS50297">
    <property type="entry name" value="ANK_REP_REGION"/>
    <property type="match status" value="1"/>
</dbReference>
<dbReference type="InterPro" id="IPR036770">
    <property type="entry name" value="Ankyrin_rpt-contain_sf"/>
</dbReference>
<keyword evidence="1" id="KW-0677">Repeat</keyword>
<evidence type="ECO:0000256" key="3">
    <source>
        <dbReference type="PROSITE-ProRule" id="PRU00023"/>
    </source>
</evidence>
<keyword evidence="2 3" id="KW-0040">ANK repeat</keyword>
<name>A0A3M8SR28_9GAMM</name>
<dbReference type="EMBL" id="RIBS01000004">
    <property type="protein sequence ID" value="RNF83739.1"/>
    <property type="molecule type" value="Genomic_DNA"/>
</dbReference>
<gene>
    <name evidence="4" type="ORF">EER27_10225</name>
</gene>
<organism evidence="4 5">
    <name type="scientific">Montanilutibacter psychrotolerans</name>
    <dbReference type="NCBI Taxonomy" id="1327343"/>
    <lineage>
        <taxon>Bacteria</taxon>
        <taxon>Pseudomonadati</taxon>
        <taxon>Pseudomonadota</taxon>
        <taxon>Gammaproteobacteria</taxon>
        <taxon>Lysobacterales</taxon>
        <taxon>Lysobacteraceae</taxon>
        <taxon>Montanilutibacter</taxon>
    </lineage>
</organism>
<proteinExistence type="predicted"/>
<evidence type="ECO:0000256" key="1">
    <source>
        <dbReference type="ARBA" id="ARBA00022737"/>
    </source>
</evidence>
<evidence type="ECO:0000256" key="2">
    <source>
        <dbReference type="ARBA" id="ARBA00023043"/>
    </source>
</evidence>
<dbReference type="InterPro" id="IPR050776">
    <property type="entry name" value="Ank_Repeat/CDKN_Inhibitor"/>
</dbReference>